<dbReference type="InterPro" id="IPR050113">
    <property type="entry name" value="Ub_conjugating_enzyme"/>
</dbReference>
<organism evidence="2">
    <name type="scientific">Mesocestoides corti</name>
    <name type="common">Flatworm</name>
    <dbReference type="NCBI Taxonomy" id="53468"/>
    <lineage>
        <taxon>Eukaryota</taxon>
        <taxon>Metazoa</taxon>
        <taxon>Spiralia</taxon>
        <taxon>Lophotrochozoa</taxon>
        <taxon>Platyhelminthes</taxon>
        <taxon>Cestoda</taxon>
        <taxon>Eucestoda</taxon>
        <taxon>Cyclophyllidea</taxon>
        <taxon>Mesocestoididae</taxon>
        <taxon>Mesocestoides</taxon>
    </lineage>
</organism>
<dbReference type="InterPro" id="IPR000608">
    <property type="entry name" value="UBC"/>
</dbReference>
<protein>
    <submittedName>
        <fullName evidence="2">UBIQUITIN_CONJUGAT_2 domain-containing protein</fullName>
    </submittedName>
</protein>
<evidence type="ECO:0000313" key="2">
    <source>
        <dbReference type="WBParaSite" id="MCU_008094-RA"/>
    </source>
</evidence>
<feature type="domain" description="UBC core" evidence="1">
    <location>
        <begin position="3"/>
        <end position="149"/>
    </location>
</feature>
<dbReference type="Pfam" id="PF00179">
    <property type="entry name" value="UQ_con"/>
    <property type="match status" value="1"/>
</dbReference>
<dbReference type="AlphaFoldDB" id="A0A5K3FG43"/>
<dbReference type="SMART" id="SM00212">
    <property type="entry name" value="UBCc"/>
    <property type="match status" value="1"/>
</dbReference>
<name>A0A5K3FG43_MESCO</name>
<reference evidence="2" key="1">
    <citation type="submission" date="2019-11" db="UniProtKB">
        <authorList>
            <consortium name="WormBaseParasite"/>
        </authorList>
    </citation>
    <scope>IDENTIFICATION</scope>
</reference>
<dbReference type="SUPFAM" id="SSF54495">
    <property type="entry name" value="UBC-like"/>
    <property type="match status" value="1"/>
</dbReference>
<dbReference type="InterPro" id="IPR016135">
    <property type="entry name" value="UBQ-conjugating_enzyme/RWD"/>
</dbReference>
<dbReference type="WBParaSite" id="MCU_008094-RA">
    <property type="protein sequence ID" value="MCU_008094-RA"/>
    <property type="gene ID" value="MCU_008094"/>
</dbReference>
<sequence>MSTNHNRFEQEYKEFKKCPIAGISIEQDKDNPRLFKAAIEGPGESPYENGLFKLEIFYPGEYPQKPPKVRFCTKVFHPNINGIGCIRLQTLEKQWRPAMTMKELLLSIQFFLACPDVADPLNNAVAEVWKKNEEQAIATAREWTIKYAK</sequence>
<proteinExistence type="predicted"/>
<evidence type="ECO:0000259" key="1">
    <source>
        <dbReference type="PROSITE" id="PS50127"/>
    </source>
</evidence>
<dbReference type="PANTHER" id="PTHR24067">
    <property type="entry name" value="UBIQUITIN-CONJUGATING ENZYME E2"/>
    <property type="match status" value="1"/>
</dbReference>
<accession>A0A5K3FG43</accession>
<dbReference type="PROSITE" id="PS50127">
    <property type="entry name" value="UBC_2"/>
    <property type="match status" value="1"/>
</dbReference>
<dbReference type="Gene3D" id="3.10.110.10">
    <property type="entry name" value="Ubiquitin Conjugating Enzyme"/>
    <property type="match status" value="1"/>
</dbReference>